<dbReference type="NCBIfam" id="NF008927">
    <property type="entry name" value="PRK12285.1-4"/>
    <property type="match status" value="1"/>
</dbReference>
<dbReference type="Gene3D" id="1.10.240.10">
    <property type="entry name" value="Tyrosyl-Transfer RNA Synthetase"/>
    <property type="match status" value="1"/>
</dbReference>
<name>A0A2H1EH50_9ARCH</name>
<evidence type="ECO:0000256" key="6">
    <source>
        <dbReference type="ARBA" id="ARBA00022917"/>
    </source>
</evidence>
<dbReference type="Proteomes" id="UP000232412">
    <property type="component" value="Unassembled WGS sequence"/>
</dbReference>
<dbReference type="InterPro" id="IPR002306">
    <property type="entry name" value="Trp-tRNA-ligase"/>
</dbReference>
<evidence type="ECO:0000256" key="2">
    <source>
        <dbReference type="ARBA" id="ARBA00013161"/>
    </source>
</evidence>
<keyword evidence="6 9" id="KW-0648">Protein biosynthesis</keyword>
<evidence type="ECO:0000313" key="11">
    <source>
        <dbReference type="Proteomes" id="UP000232412"/>
    </source>
</evidence>
<keyword evidence="3 9" id="KW-0436">Ligase</keyword>
<reference evidence="11" key="1">
    <citation type="submission" date="2016-12" db="EMBL/GenBank/DDBJ databases">
        <authorList>
            <person name="Herbold C."/>
        </authorList>
    </citation>
    <scope>NUCLEOTIDE SEQUENCE [LARGE SCALE GENOMIC DNA]</scope>
</reference>
<evidence type="ECO:0000256" key="5">
    <source>
        <dbReference type="ARBA" id="ARBA00022840"/>
    </source>
</evidence>
<organism evidence="10 11">
    <name type="scientific">Nitrosotalea sinensis</name>
    <dbReference type="NCBI Taxonomy" id="1499975"/>
    <lineage>
        <taxon>Archaea</taxon>
        <taxon>Nitrososphaerota</taxon>
        <taxon>Nitrososphaeria</taxon>
        <taxon>Nitrosotaleales</taxon>
        <taxon>Nitrosotaleaceae</taxon>
        <taxon>Nitrosotalea</taxon>
    </lineage>
</organism>
<dbReference type="PANTHER" id="PTHR10055">
    <property type="entry name" value="TRYPTOPHANYL-TRNA SYNTHETASE"/>
    <property type="match status" value="1"/>
</dbReference>
<dbReference type="PRINTS" id="PR01039">
    <property type="entry name" value="TRNASYNTHTRP"/>
</dbReference>
<dbReference type="GO" id="GO:0004830">
    <property type="term" value="F:tryptophan-tRNA ligase activity"/>
    <property type="evidence" value="ECO:0007669"/>
    <property type="project" value="UniProtKB-UniRule"/>
</dbReference>
<dbReference type="InterPro" id="IPR001412">
    <property type="entry name" value="aa-tRNA-synth_I_CS"/>
</dbReference>
<evidence type="ECO:0000256" key="7">
    <source>
        <dbReference type="ARBA" id="ARBA00023146"/>
    </source>
</evidence>
<evidence type="ECO:0000313" key="10">
    <source>
        <dbReference type="EMBL" id="SHO44845.1"/>
    </source>
</evidence>
<dbReference type="OrthoDB" id="371821at2157"/>
<dbReference type="GO" id="GO:0005737">
    <property type="term" value="C:cytoplasm"/>
    <property type="evidence" value="ECO:0007669"/>
    <property type="project" value="UniProtKB-UniRule"/>
</dbReference>
<evidence type="ECO:0000256" key="1">
    <source>
        <dbReference type="ARBA" id="ARBA00005594"/>
    </source>
</evidence>
<evidence type="ECO:0000256" key="8">
    <source>
        <dbReference type="NCBIfam" id="TIGR00233"/>
    </source>
</evidence>
<dbReference type="GO" id="GO:0005524">
    <property type="term" value="F:ATP binding"/>
    <property type="evidence" value="ECO:0007669"/>
    <property type="project" value="UniProtKB-KW"/>
</dbReference>
<dbReference type="EC" id="6.1.1.2" evidence="2 8"/>
<accession>A0A2H1EH50</accession>
<dbReference type="NCBIfam" id="TIGR00233">
    <property type="entry name" value="trpS"/>
    <property type="match status" value="1"/>
</dbReference>
<dbReference type="Pfam" id="PF00579">
    <property type="entry name" value="tRNA-synt_1b"/>
    <property type="match status" value="1"/>
</dbReference>
<dbReference type="PROSITE" id="PS00178">
    <property type="entry name" value="AA_TRNA_LIGASE_I"/>
    <property type="match status" value="1"/>
</dbReference>
<protein>
    <recommendedName>
        <fullName evidence="2 8">Tryptophan--tRNA ligase</fullName>
        <ecNumber evidence="2 8">6.1.1.2</ecNumber>
    </recommendedName>
</protein>
<keyword evidence="7 9" id="KW-0030">Aminoacyl-tRNA synthetase</keyword>
<dbReference type="CDD" id="cd00806">
    <property type="entry name" value="TrpRS_core"/>
    <property type="match status" value="1"/>
</dbReference>
<sequence>MSSEEFTVTPWSVEGDIDYDKLMQKFGTEKISPELEARIEKITGEVHPMLKLGYFFSHRDLDKILTEYEKGNKFYLYTGRGPSGRIHMGHLLPWIFTKYLQEKFDVNLIFQLTDDEKFLYSDGKTMEDVSRFTQENILDIIAIGFDPKKTKILIDTKDIKRIYPISLEIAKRITFSTVKAVFGFENSTNIGMIGFPPIQAAPCFLPSIIEGRPTPVLIPAAIDQDPYWRVTRDIAEKMGYPKPAQIHSKFLPGLGMQGKMSSSIPETAIFTTDDDKSIDKKISSTFTGGQPTVELQRQLGANFSICPVFWYLRYFFDTEKESDERARKCKGGQLLCGECKCNLKDATKPFLAEFKKQREKAKDQIDKFMFD</sequence>
<dbReference type="Gene3D" id="3.40.50.620">
    <property type="entry name" value="HUPs"/>
    <property type="match status" value="1"/>
</dbReference>
<dbReference type="RefSeq" id="WP_101009468.1">
    <property type="nucleotide sequence ID" value="NZ_FRFC01000003.1"/>
</dbReference>
<proteinExistence type="inferred from homology"/>
<dbReference type="InterPro" id="IPR014729">
    <property type="entry name" value="Rossmann-like_a/b/a_fold"/>
</dbReference>
<dbReference type="AlphaFoldDB" id="A0A2H1EH50"/>
<keyword evidence="11" id="KW-1185">Reference proteome</keyword>
<dbReference type="SUPFAM" id="SSF52374">
    <property type="entry name" value="Nucleotidylyl transferase"/>
    <property type="match status" value="1"/>
</dbReference>
<evidence type="ECO:0000256" key="4">
    <source>
        <dbReference type="ARBA" id="ARBA00022741"/>
    </source>
</evidence>
<evidence type="ECO:0000256" key="3">
    <source>
        <dbReference type="ARBA" id="ARBA00022598"/>
    </source>
</evidence>
<dbReference type="GO" id="GO:0006436">
    <property type="term" value="P:tryptophanyl-tRNA aminoacylation"/>
    <property type="evidence" value="ECO:0007669"/>
    <property type="project" value="UniProtKB-UniRule"/>
</dbReference>
<dbReference type="InterPro" id="IPR002305">
    <property type="entry name" value="aa-tRNA-synth_Ic"/>
</dbReference>
<dbReference type="PANTHER" id="PTHR10055:SF1">
    <property type="entry name" value="TRYPTOPHAN--TRNA LIGASE, CYTOPLASMIC"/>
    <property type="match status" value="1"/>
</dbReference>
<evidence type="ECO:0000256" key="9">
    <source>
        <dbReference type="RuleBase" id="RU363036"/>
    </source>
</evidence>
<gene>
    <name evidence="10" type="primary">trpS</name>
    <name evidence="10" type="ORF">NSIN_20456</name>
</gene>
<comment type="similarity">
    <text evidence="1 9">Belongs to the class-I aminoacyl-tRNA synthetase family.</text>
</comment>
<dbReference type="EMBL" id="FRFC01000003">
    <property type="protein sequence ID" value="SHO44845.1"/>
    <property type="molecule type" value="Genomic_DNA"/>
</dbReference>
<keyword evidence="4 9" id="KW-0547">Nucleotide-binding</keyword>
<keyword evidence="5 9" id="KW-0067">ATP-binding</keyword>